<dbReference type="PANTHER" id="PTHR34657">
    <property type="entry name" value="EMBRYO SAC DEVELOPMENT ARREST 6"/>
    <property type="match status" value="1"/>
</dbReference>
<evidence type="ECO:0000256" key="1">
    <source>
        <dbReference type="SAM" id="MobiDB-lite"/>
    </source>
</evidence>
<evidence type="ECO:0008006" key="4">
    <source>
        <dbReference type="Google" id="ProtNLM"/>
    </source>
</evidence>
<dbReference type="AlphaFoldDB" id="A0A833RJ45"/>
<reference evidence="2" key="1">
    <citation type="submission" date="2020-01" db="EMBL/GenBank/DDBJ databases">
        <title>Genome sequence of Kobresia littledalei, the first chromosome-level genome in the family Cyperaceae.</title>
        <authorList>
            <person name="Qu G."/>
        </authorList>
    </citation>
    <scope>NUCLEOTIDE SEQUENCE</scope>
    <source>
        <strain evidence="2">C.B.Clarke</strain>
        <tissue evidence="2">Leaf</tissue>
    </source>
</reference>
<gene>
    <name evidence="2" type="ORF">FCM35_KLT20361</name>
</gene>
<sequence>MSNPARLASIEPVSRKRKVPECVAPRAEPIAPNRLLVGYLAHEFLTSGTILDQPWDSKARSEPGKNLKPGSDPSGSGPGQVKEIRAYSDIALILKTDGAHIPGVVNPTQLAQWLRR</sequence>
<protein>
    <recommendedName>
        <fullName evidence="4">Embryo sac development arrest 6</fullName>
    </recommendedName>
</protein>
<proteinExistence type="predicted"/>
<dbReference type="Proteomes" id="UP000623129">
    <property type="component" value="Unassembled WGS sequence"/>
</dbReference>
<accession>A0A833RJ45</accession>
<name>A0A833RJ45_9POAL</name>
<organism evidence="2 3">
    <name type="scientific">Carex littledalei</name>
    <dbReference type="NCBI Taxonomy" id="544730"/>
    <lineage>
        <taxon>Eukaryota</taxon>
        <taxon>Viridiplantae</taxon>
        <taxon>Streptophyta</taxon>
        <taxon>Embryophyta</taxon>
        <taxon>Tracheophyta</taxon>
        <taxon>Spermatophyta</taxon>
        <taxon>Magnoliopsida</taxon>
        <taxon>Liliopsida</taxon>
        <taxon>Poales</taxon>
        <taxon>Cyperaceae</taxon>
        <taxon>Cyperoideae</taxon>
        <taxon>Cariceae</taxon>
        <taxon>Carex</taxon>
        <taxon>Carex subgen. Euthyceras</taxon>
    </lineage>
</organism>
<comment type="caution">
    <text evidence="2">The sequence shown here is derived from an EMBL/GenBank/DDBJ whole genome shotgun (WGS) entry which is preliminary data.</text>
</comment>
<evidence type="ECO:0000313" key="3">
    <source>
        <dbReference type="Proteomes" id="UP000623129"/>
    </source>
</evidence>
<dbReference type="EMBL" id="SWLB01000008">
    <property type="protein sequence ID" value="KAF3335854.1"/>
    <property type="molecule type" value="Genomic_DNA"/>
</dbReference>
<feature type="compositionally biased region" description="Basic and acidic residues" evidence="1">
    <location>
        <begin position="55"/>
        <end position="65"/>
    </location>
</feature>
<keyword evidence="3" id="KW-1185">Reference proteome</keyword>
<feature type="region of interest" description="Disordered" evidence="1">
    <location>
        <begin position="52"/>
        <end position="81"/>
    </location>
</feature>
<dbReference type="PANTHER" id="PTHR34657:SF4">
    <property type="entry name" value="EMBRYO SAC DEVELOPMENT ARREST 6"/>
    <property type="match status" value="1"/>
</dbReference>
<evidence type="ECO:0000313" key="2">
    <source>
        <dbReference type="EMBL" id="KAF3335854.1"/>
    </source>
</evidence>
<dbReference type="OrthoDB" id="687843at2759"/>